<dbReference type="Proteomes" id="UP000705283">
    <property type="component" value="Unassembled WGS sequence"/>
</dbReference>
<dbReference type="InterPro" id="IPR038522">
    <property type="entry name" value="T4/T6SS_DotU_sf"/>
</dbReference>
<sequence>MTQPNALTNGSDTDTAASLNSGINPLVSVANPLLNAIPHIRHSATHDSPDTLRNQLIDEVRRFEVRCQQARLPYEVIIGARYCLCTAIDEAASLTPWGSRNVWPRSGLLVTFHNETWGGEKFFQLLAKLSQNPQEHIYLLELINVCLLLGFEGRYRILENGRSQLETMKQRLLQVIRTVRGGYAPPLSGQPTDEPVQQKLWRPLIPVWAWAALMALIGCLFYIGLNLRLGQFTSPVLSAIYQINLPQIDVPHPVKSLETPLDLRRFLSKEIAQGLVTVRDESDKSVVILRGDGLFDSASTNARERYLPVIERIAQAMDNVSGQILITGYTDNVPIKSHRFSSNYELSLARAQSIQQLLGDHLSNPSRIRAEGRGENDPIVPNTTADNRARNRRVEITLMVAPKQTQTELNSLR</sequence>
<dbReference type="InterPro" id="IPR036737">
    <property type="entry name" value="OmpA-like_sf"/>
</dbReference>
<dbReference type="InterPro" id="IPR017732">
    <property type="entry name" value="T4/T6SS_DotU"/>
</dbReference>
<dbReference type="Gene3D" id="1.25.40.590">
    <property type="entry name" value="Type IV / VI secretion system, DotU"/>
    <property type="match status" value="1"/>
</dbReference>
<dbReference type="AlphaFoldDB" id="A0AA40X1Z5"/>
<dbReference type="SUPFAM" id="SSF103088">
    <property type="entry name" value="OmpA-like"/>
    <property type="match status" value="1"/>
</dbReference>
<dbReference type="GO" id="GO:0016020">
    <property type="term" value="C:membrane"/>
    <property type="evidence" value="ECO:0007669"/>
    <property type="project" value="UniProtKB-UniRule"/>
</dbReference>
<evidence type="ECO:0000259" key="3">
    <source>
        <dbReference type="PROSITE" id="PS51123"/>
    </source>
</evidence>
<accession>A0AA40X1Z5</accession>
<dbReference type="NCBIfam" id="TIGR03349">
    <property type="entry name" value="IV_VI_DotU"/>
    <property type="match status" value="1"/>
</dbReference>
<keyword evidence="2" id="KW-1133">Transmembrane helix</keyword>
<dbReference type="PROSITE" id="PS51123">
    <property type="entry name" value="OMPA_2"/>
    <property type="match status" value="1"/>
</dbReference>
<dbReference type="InterPro" id="IPR017733">
    <property type="entry name" value="OmpA-like_dom_proteobacteria"/>
</dbReference>
<feature type="domain" description="OmpA-like" evidence="3">
    <location>
        <begin position="282"/>
        <end position="402"/>
    </location>
</feature>
<reference evidence="5 6" key="2">
    <citation type="journal article" date="2017" name="Int. J. Syst. Evol. Microbiol.">
        <title>Rouxiella badensis sp. nov. and Rouxiella silvae sp. nov. isolated from peat bog soil in Germany and emendation of the genus description.</title>
        <authorList>
            <person name="Le Fleche-Mateos A."/>
            <person name="Kugler J.H."/>
            <person name="Hansen S.H."/>
            <person name="Syldatk C."/>
            <person name="Hausmann R."/>
            <person name="Lomprez F."/>
            <person name="Vandenbogaert M."/>
            <person name="Manuguerra J.C."/>
            <person name="Grimont P.A."/>
        </authorList>
    </citation>
    <scope>NUCLEOTIDE SEQUENCE [LARGE SCALE GENOMIC DNA]</scope>
    <source>
        <strain evidence="5 6">213</strain>
    </source>
</reference>
<evidence type="ECO:0000313" key="7">
    <source>
        <dbReference type="Proteomes" id="UP000705283"/>
    </source>
</evidence>
<reference evidence="4" key="3">
    <citation type="submission" date="2020-11" db="EMBL/GenBank/DDBJ databases">
        <authorList>
            <person name="Lee S.D."/>
        </authorList>
    </citation>
    <scope>NUCLEOTIDE SEQUENCE</scope>
    <source>
        <strain evidence="4">SAP-2</strain>
    </source>
</reference>
<dbReference type="InterPro" id="IPR006665">
    <property type="entry name" value="OmpA-like"/>
</dbReference>
<dbReference type="Pfam" id="PF09850">
    <property type="entry name" value="DotU"/>
    <property type="match status" value="1"/>
</dbReference>
<dbReference type="Proteomes" id="UP000192722">
    <property type="component" value="Unassembled WGS sequence"/>
</dbReference>
<reference evidence="5" key="1">
    <citation type="submission" date="2016-12" db="EMBL/GenBank/DDBJ databases">
        <authorList>
            <person name="Le Fleche-Mateos A."/>
        </authorList>
    </citation>
    <scope>NUCLEOTIDE SEQUENCE</scope>
    <source>
        <strain evidence="5">213</strain>
    </source>
</reference>
<feature type="transmembrane region" description="Helical" evidence="2">
    <location>
        <begin position="207"/>
        <end position="225"/>
    </location>
</feature>
<proteinExistence type="predicted"/>
<keyword evidence="2" id="KW-0812">Transmembrane</keyword>
<dbReference type="PANTHER" id="PTHR38033:SF1">
    <property type="entry name" value="DOTU FAMILY TYPE IV_VI SECRETION SYSTEM PROTEIN"/>
    <property type="match status" value="1"/>
</dbReference>
<evidence type="ECO:0000256" key="1">
    <source>
        <dbReference type="PROSITE-ProRule" id="PRU00473"/>
    </source>
</evidence>
<reference evidence="4" key="4">
    <citation type="submission" date="2022-09" db="EMBL/GenBank/DDBJ databases">
        <title>Rouxiella aceris sp. nov., isolated from tree sap and emended description of the genus Rhouxiella.</title>
        <authorList>
            <person name="Kim I.S."/>
        </authorList>
    </citation>
    <scope>NUCLEOTIDE SEQUENCE</scope>
    <source>
        <strain evidence="4">SAP-2</strain>
    </source>
</reference>
<evidence type="ECO:0000313" key="5">
    <source>
        <dbReference type="EMBL" id="ORJ19492.1"/>
    </source>
</evidence>
<evidence type="ECO:0000313" key="4">
    <source>
        <dbReference type="EMBL" id="MBF6637105.1"/>
    </source>
</evidence>
<gene>
    <name evidence="5" type="ORF">BS639_19890</name>
    <name evidence="4" type="ORF">ITX54_10625</name>
</gene>
<comment type="caution">
    <text evidence="4">The sequence shown here is derived from an EMBL/GenBank/DDBJ whole genome shotgun (WGS) entry which is preliminary data.</text>
</comment>
<dbReference type="NCBIfam" id="NF005444">
    <property type="entry name" value="PRK07033.1"/>
    <property type="match status" value="1"/>
</dbReference>
<keyword evidence="6" id="KW-1185">Reference proteome</keyword>
<name>A0AA40X1Z5_9GAMM</name>
<dbReference type="NCBIfam" id="TIGR03350">
    <property type="entry name" value="type_VI_ompA"/>
    <property type="match status" value="1"/>
</dbReference>
<protein>
    <submittedName>
        <fullName evidence="4">DotU family type VI secretion system protein</fullName>
    </submittedName>
</protein>
<evidence type="ECO:0000256" key="2">
    <source>
        <dbReference type="SAM" id="Phobius"/>
    </source>
</evidence>
<dbReference type="Gene3D" id="3.30.1330.60">
    <property type="entry name" value="OmpA-like domain"/>
    <property type="match status" value="1"/>
</dbReference>
<organism evidence="4 7">
    <name type="scientific">Rouxiella silvae</name>
    <dbReference type="NCBI Taxonomy" id="1646373"/>
    <lineage>
        <taxon>Bacteria</taxon>
        <taxon>Pseudomonadati</taxon>
        <taxon>Pseudomonadota</taxon>
        <taxon>Gammaproteobacteria</taxon>
        <taxon>Enterobacterales</taxon>
        <taxon>Yersiniaceae</taxon>
        <taxon>Rouxiella</taxon>
    </lineage>
</organism>
<dbReference type="RefSeq" id="WP_084984111.1">
    <property type="nucleotide sequence ID" value="NZ_CBCSCF010000003.1"/>
</dbReference>
<dbReference type="EMBL" id="MRWD01000057">
    <property type="protein sequence ID" value="ORJ19492.1"/>
    <property type="molecule type" value="Genomic_DNA"/>
</dbReference>
<dbReference type="EMBL" id="JADMKS010000004">
    <property type="protein sequence ID" value="MBF6637105.1"/>
    <property type="molecule type" value="Genomic_DNA"/>
</dbReference>
<keyword evidence="1 2" id="KW-0472">Membrane</keyword>
<dbReference type="CDD" id="cd07185">
    <property type="entry name" value="OmpA_C-like"/>
    <property type="match status" value="1"/>
</dbReference>
<dbReference type="NCBIfam" id="NF038228">
    <property type="entry name" value="IcmH_DotU_IVB"/>
    <property type="match status" value="1"/>
</dbReference>
<dbReference type="PANTHER" id="PTHR38033">
    <property type="entry name" value="MEMBRANE PROTEIN-RELATED"/>
    <property type="match status" value="1"/>
</dbReference>
<evidence type="ECO:0000313" key="6">
    <source>
        <dbReference type="Proteomes" id="UP000192722"/>
    </source>
</evidence>
<dbReference type="Pfam" id="PF00691">
    <property type="entry name" value="OmpA"/>
    <property type="match status" value="1"/>
</dbReference>